<dbReference type="InterPro" id="IPR007484">
    <property type="entry name" value="Peptidase_M28"/>
</dbReference>
<evidence type="ECO:0000313" key="2">
    <source>
        <dbReference type="EMBL" id="WXA91655.1"/>
    </source>
</evidence>
<keyword evidence="3" id="KW-1185">Reference proteome</keyword>
<evidence type="ECO:0000313" key="3">
    <source>
        <dbReference type="Proteomes" id="UP001379533"/>
    </source>
</evidence>
<dbReference type="PANTHER" id="PTHR12147:SF26">
    <property type="entry name" value="PEPTIDASE M28 DOMAIN-CONTAINING PROTEIN"/>
    <property type="match status" value="1"/>
</dbReference>
<proteinExistence type="predicted"/>
<evidence type="ECO:0000259" key="1">
    <source>
        <dbReference type="Pfam" id="PF04389"/>
    </source>
</evidence>
<organism evidence="2 3">
    <name type="scientific">Pendulispora brunnea</name>
    <dbReference type="NCBI Taxonomy" id="2905690"/>
    <lineage>
        <taxon>Bacteria</taxon>
        <taxon>Pseudomonadati</taxon>
        <taxon>Myxococcota</taxon>
        <taxon>Myxococcia</taxon>
        <taxon>Myxococcales</taxon>
        <taxon>Sorangiineae</taxon>
        <taxon>Pendulisporaceae</taxon>
        <taxon>Pendulispora</taxon>
    </lineage>
</organism>
<dbReference type="Proteomes" id="UP001379533">
    <property type="component" value="Chromosome"/>
</dbReference>
<dbReference type="EMBL" id="CP089982">
    <property type="protein sequence ID" value="WXA91655.1"/>
    <property type="molecule type" value="Genomic_DNA"/>
</dbReference>
<dbReference type="SUPFAM" id="SSF53187">
    <property type="entry name" value="Zn-dependent exopeptidases"/>
    <property type="match status" value="1"/>
</dbReference>
<feature type="domain" description="Peptidase M28" evidence="1">
    <location>
        <begin position="74"/>
        <end position="280"/>
    </location>
</feature>
<reference evidence="2 3" key="1">
    <citation type="submission" date="2021-12" db="EMBL/GenBank/DDBJ databases">
        <title>Discovery of the Pendulisporaceae a myxobacterial family with distinct sporulation behavior and unique specialized metabolism.</title>
        <authorList>
            <person name="Garcia R."/>
            <person name="Popoff A."/>
            <person name="Bader C.D."/>
            <person name="Loehr J."/>
            <person name="Walesch S."/>
            <person name="Walt C."/>
            <person name="Boldt J."/>
            <person name="Bunk B."/>
            <person name="Haeckl F.J.F.P.J."/>
            <person name="Gunesch A.P."/>
            <person name="Birkelbach J."/>
            <person name="Nuebel U."/>
            <person name="Pietschmann T."/>
            <person name="Bach T."/>
            <person name="Mueller R."/>
        </authorList>
    </citation>
    <scope>NUCLEOTIDE SEQUENCE [LARGE SCALE GENOMIC DNA]</scope>
    <source>
        <strain evidence="2 3">MSr12523</strain>
    </source>
</reference>
<gene>
    <name evidence="2" type="ORF">LZC95_35005</name>
</gene>
<sequence>MLNTAESQSASIATWIDSDIRKLSMELGERNDGSSDRGRRLRAALDHVSTIFREAGRDPTEVGSTMIDGNGLLNVECTVPGTRNSEQHVVLGAHIDSARGAPGADDNASGVAMLLGLARVLGTRRFPRTVHLVAFVNEEPPHTRRPTMGSLDYARQLRRRGIDVTCMVSLESLGFDPAARPQDARWIGRRFGGLYFVSNLASRQWCDLAHRAFRHACGMSALRIAAPGFLPGIRSSDHWSFWKMGFPAIMVTDGGPLVYKHYHRPSDTAEKVDVAKLVRMVPGMMSMLARLAGVPVCGVMKPPSV</sequence>
<name>A0ABZ2K3C7_9BACT</name>
<dbReference type="RefSeq" id="WP_394842275.1">
    <property type="nucleotide sequence ID" value="NZ_CP089982.1"/>
</dbReference>
<protein>
    <submittedName>
        <fullName evidence="2">M20/M25/M40 family metallo-hydrolase</fullName>
    </submittedName>
</protein>
<dbReference type="Gene3D" id="3.40.630.10">
    <property type="entry name" value="Zn peptidases"/>
    <property type="match status" value="1"/>
</dbReference>
<dbReference type="InterPro" id="IPR045175">
    <property type="entry name" value="M28_fam"/>
</dbReference>
<dbReference type="PANTHER" id="PTHR12147">
    <property type="entry name" value="METALLOPEPTIDASE M28 FAMILY MEMBER"/>
    <property type="match status" value="1"/>
</dbReference>
<accession>A0ABZ2K3C7</accession>
<dbReference type="Pfam" id="PF04389">
    <property type="entry name" value="Peptidase_M28"/>
    <property type="match status" value="1"/>
</dbReference>